<accession>A0ABW0GHJ5</accession>
<proteinExistence type="inferred from homology"/>
<gene>
    <name evidence="4" type="ORF">ACFPJ6_01245</name>
</gene>
<dbReference type="PANTHER" id="PTHR24320:SF148">
    <property type="entry name" value="NAD(P)-BINDING ROSSMANN-FOLD SUPERFAMILY PROTEIN"/>
    <property type="match status" value="1"/>
</dbReference>
<keyword evidence="5" id="KW-1185">Reference proteome</keyword>
<dbReference type="PRINTS" id="PR00081">
    <property type="entry name" value="GDHRDH"/>
</dbReference>
<feature type="domain" description="Ketoreductase" evidence="3">
    <location>
        <begin position="9"/>
        <end position="226"/>
    </location>
</feature>
<keyword evidence="2" id="KW-0560">Oxidoreductase</keyword>
<dbReference type="PANTHER" id="PTHR24320">
    <property type="entry name" value="RETINOL DEHYDROGENASE"/>
    <property type="match status" value="1"/>
</dbReference>
<sequence length="316" mass="32778">MADTDITSPTVLVTGPTRGLGAALVDALAAHRSRPRLVLAGRDPATLGASAKRARATGAVVDEVVVDLLDLDAVAAAAAGVVDAVTAGTLPALDVVVANAGIQYQDRHHTGAQGHEATFTVNVLAQHALVRGLLPALAPAAHVVLLGSSSHRGRAATFGLLPSPAWRDPAELAAPDTTPAGATATAGGRAYADSKLALVTLAQRWARELPAPHRLSVYDPGLVPGTGLGRHMPAYKRWVWENLMPAMQVLPGAASARRSAGHLAGLALGDTHAGLHGAYVELGRVRATAPPTYDRARQDRLWQVCEELTRAVPARR</sequence>
<dbReference type="InterPro" id="IPR036291">
    <property type="entry name" value="NAD(P)-bd_dom_sf"/>
</dbReference>
<dbReference type="InterPro" id="IPR057326">
    <property type="entry name" value="KR_dom"/>
</dbReference>
<dbReference type="Gene3D" id="3.40.50.720">
    <property type="entry name" value="NAD(P)-binding Rossmann-like Domain"/>
    <property type="match status" value="1"/>
</dbReference>
<evidence type="ECO:0000256" key="1">
    <source>
        <dbReference type="ARBA" id="ARBA00006484"/>
    </source>
</evidence>
<name>A0ABW0GHJ5_9MICO</name>
<dbReference type="EMBL" id="JBHSLD010000001">
    <property type="protein sequence ID" value="MFC5379405.1"/>
    <property type="molecule type" value="Genomic_DNA"/>
</dbReference>
<dbReference type="InterPro" id="IPR002347">
    <property type="entry name" value="SDR_fam"/>
</dbReference>
<evidence type="ECO:0000313" key="4">
    <source>
        <dbReference type="EMBL" id="MFC5379405.1"/>
    </source>
</evidence>
<dbReference type="SMART" id="SM00822">
    <property type="entry name" value="PKS_KR"/>
    <property type="match status" value="1"/>
</dbReference>
<dbReference type="SUPFAM" id="SSF51735">
    <property type="entry name" value="NAD(P)-binding Rossmann-fold domains"/>
    <property type="match status" value="1"/>
</dbReference>
<dbReference type="RefSeq" id="WP_340266436.1">
    <property type="nucleotide sequence ID" value="NZ_JBBEOG010000001.1"/>
</dbReference>
<dbReference type="Pfam" id="PF00106">
    <property type="entry name" value="adh_short"/>
    <property type="match status" value="1"/>
</dbReference>
<reference evidence="5" key="1">
    <citation type="journal article" date="2019" name="Int. J. Syst. Evol. Microbiol.">
        <title>The Global Catalogue of Microorganisms (GCM) 10K type strain sequencing project: providing services to taxonomists for standard genome sequencing and annotation.</title>
        <authorList>
            <consortium name="The Broad Institute Genomics Platform"/>
            <consortium name="The Broad Institute Genome Sequencing Center for Infectious Disease"/>
            <person name="Wu L."/>
            <person name="Ma J."/>
        </authorList>
    </citation>
    <scope>NUCLEOTIDE SEQUENCE [LARGE SCALE GENOMIC DNA]</scope>
    <source>
        <strain evidence="5">CCUG 43114</strain>
    </source>
</reference>
<evidence type="ECO:0000256" key="2">
    <source>
        <dbReference type="ARBA" id="ARBA00023002"/>
    </source>
</evidence>
<evidence type="ECO:0000313" key="5">
    <source>
        <dbReference type="Proteomes" id="UP001596122"/>
    </source>
</evidence>
<comment type="caution">
    <text evidence="4">The sequence shown here is derived from an EMBL/GenBank/DDBJ whole genome shotgun (WGS) entry which is preliminary data.</text>
</comment>
<comment type="similarity">
    <text evidence="1">Belongs to the short-chain dehydrogenases/reductases (SDR) family.</text>
</comment>
<organism evidence="4 5">
    <name type="scientific">Aquipuribacter nitratireducens</name>
    <dbReference type="NCBI Taxonomy" id="650104"/>
    <lineage>
        <taxon>Bacteria</taxon>
        <taxon>Bacillati</taxon>
        <taxon>Actinomycetota</taxon>
        <taxon>Actinomycetes</taxon>
        <taxon>Micrococcales</taxon>
        <taxon>Intrasporangiaceae</taxon>
        <taxon>Aquipuribacter</taxon>
    </lineage>
</organism>
<dbReference type="Proteomes" id="UP001596122">
    <property type="component" value="Unassembled WGS sequence"/>
</dbReference>
<evidence type="ECO:0000259" key="3">
    <source>
        <dbReference type="SMART" id="SM00822"/>
    </source>
</evidence>
<protein>
    <submittedName>
        <fullName evidence="4">SDR family NAD(P)-dependent oxidoreductase</fullName>
    </submittedName>
</protein>